<proteinExistence type="predicted"/>
<keyword evidence="2" id="KW-1185">Reference proteome</keyword>
<dbReference type="Proteomes" id="UP000299102">
    <property type="component" value="Unassembled WGS sequence"/>
</dbReference>
<evidence type="ECO:0000313" key="2">
    <source>
        <dbReference type="Proteomes" id="UP000299102"/>
    </source>
</evidence>
<comment type="caution">
    <text evidence="1">The sequence shown here is derived from an EMBL/GenBank/DDBJ whole genome shotgun (WGS) entry which is preliminary data.</text>
</comment>
<name>A0A4C1THK8_EUMVA</name>
<organism evidence="1 2">
    <name type="scientific">Eumeta variegata</name>
    <name type="common">Bagworm moth</name>
    <name type="synonym">Eumeta japonica</name>
    <dbReference type="NCBI Taxonomy" id="151549"/>
    <lineage>
        <taxon>Eukaryota</taxon>
        <taxon>Metazoa</taxon>
        <taxon>Ecdysozoa</taxon>
        <taxon>Arthropoda</taxon>
        <taxon>Hexapoda</taxon>
        <taxon>Insecta</taxon>
        <taxon>Pterygota</taxon>
        <taxon>Neoptera</taxon>
        <taxon>Endopterygota</taxon>
        <taxon>Lepidoptera</taxon>
        <taxon>Glossata</taxon>
        <taxon>Ditrysia</taxon>
        <taxon>Tineoidea</taxon>
        <taxon>Psychidae</taxon>
        <taxon>Oiketicinae</taxon>
        <taxon>Eumeta</taxon>
    </lineage>
</organism>
<gene>
    <name evidence="1" type="ORF">EVAR_6952_1</name>
</gene>
<protein>
    <submittedName>
        <fullName evidence="1">Uncharacterized protein</fullName>
    </submittedName>
</protein>
<reference evidence="1 2" key="1">
    <citation type="journal article" date="2019" name="Commun. Biol.">
        <title>The bagworm genome reveals a unique fibroin gene that provides high tensile strength.</title>
        <authorList>
            <person name="Kono N."/>
            <person name="Nakamura H."/>
            <person name="Ohtoshi R."/>
            <person name="Tomita M."/>
            <person name="Numata K."/>
            <person name="Arakawa K."/>
        </authorList>
    </citation>
    <scope>NUCLEOTIDE SEQUENCE [LARGE SCALE GENOMIC DNA]</scope>
</reference>
<dbReference type="EMBL" id="BGZK01000058">
    <property type="protein sequence ID" value="GBP13614.1"/>
    <property type="molecule type" value="Genomic_DNA"/>
</dbReference>
<evidence type="ECO:0000313" key="1">
    <source>
        <dbReference type="EMBL" id="GBP13614.1"/>
    </source>
</evidence>
<accession>A0A4C1THK8</accession>
<dbReference type="AlphaFoldDB" id="A0A4C1THK8"/>
<sequence length="205" mass="23883">MYNLPARSDGPRHELHNRRYDEITRHETRLRDVRPAMDRHVCRDCFNIVTFFCDTGRSWRRPRLGRLASEPASLVFGPYALIRGLSEKFEDLKLCLRREPWSEYHFSKYPPPNEPEEVGIVHGFALDAFLNSPNRGYYRYKMRVHISVTYPTSHRVPFALITPHPACPAIPTSLRRRSIRCALPTNYTSTHSESNKTHAFGQQTS</sequence>